<name>A0ABV0PUD5_9TELE</name>
<accession>A0ABV0PUD5</accession>
<dbReference type="Proteomes" id="UP001476798">
    <property type="component" value="Unassembled WGS sequence"/>
</dbReference>
<reference evidence="1 2" key="1">
    <citation type="submission" date="2021-06" db="EMBL/GenBank/DDBJ databases">
        <authorList>
            <person name="Palmer J.M."/>
        </authorList>
    </citation>
    <scope>NUCLEOTIDE SEQUENCE [LARGE SCALE GENOMIC DNA]</scope>
    <source>
        <strain evidence="1 2">GA_2019</strain>
        <tissue evidence="1">Muscle</tissue>
    </source>
</reference>
<protein>
    <submittedName>
        <fullName evidence="1">Uncharacterized protein</fullName>
    </submittedName>
</protein>
<dbReference type="EMBL" id="JAHRIO010089990">
    <property type="protein sequence ID" value="MEQ2187089.1"/>
    <property type="molecule type" value="Genomic_DNA"/>
</dbReference>
<sequence length="134" mass="15196">METKYMSPTVFLVFHPSCVVMIQQAKVYGPCHCFQFICVIQADLRNGHLSQCKGAEHCSFHDLYIYKCSPNNQNVILNLKQGHQNLFCLLLILELISTLLQIKTEKPAAVAKCKKFFFLLKNLLVGTAGVFKTQ</sequence>
<evidence type="ECO:0000313" key="2">
    <source>
        <dbReference type="Proteomes" id="UP001476798"/>
    </source>
</evidence>
<organism evidence="1 2">
    <name type="scientific">Goodea atripinnis</name>
    <dbReference type="NCBI Taxonomy" id="208336"/>
    <lineage>
        <taxon>Eukaryota</taxon>
        <taxon>Metazoa</taxon>
        <taxon>Chordata</taxon>
        <taxon>Craniata</taxon>
        <taxon>Vertebrata</taxon>
        <taxon>Euteleostomi</taxon>
        <taxon>Actinopterygii</taxon>
        <taxon>Neopterygii</taxon>
        <taxon>Teleostei</taxon>
        <taxon>Neoteleostei</taxon>
        <taxon>Acanthomorphata</taxon>
        <taxon>Ovalentaria</taxon>
        <taxon>Atherinomorphae</taxon>
        <taxon>Cyprinodontiformes</taxon>
        <taxon>Goodeidae</taxon>
        <taxon>Goodea</taxon>
    </lineage>
</organism>
<gene>
    <name evidence="1" type="ORF">GOODEAATRI_000996</name>
</gene>
<keyword evidence="2" id="KW-1185">Reference proteome</keyword>
<comment type="caution">
    <text evidence="1">The sequence shown here is derived from an EMBL/GenBank/DDBJ whole genome shotgun (WGS) entry which is preliminary data.</text>
</comment>
<evidence type="ECO:0000313" key="1">
    <source>
        <dbReference type="EMBL" id="MEQ2187089.1"/>
    </source>
</evidence>
<proteinExistence type="predicted"/>